<name>A0AAV2AAD8_9ARAC</name>
<evidence type="ECO:0000256" key="3">
    <source>
        <dbReference type="ARBA" id="ARBA00022833"/>
    </source>
</evidence>
<evidence type="ECO:0000256" key="4">
    <source>
        <dbReference type="ARBA" id="ARBA00023125"/>
    </source>
</evidence>
<evidence type="ECO:0000313" key="7">
    <source>
        <dbReference type="EMBL" id="CAL1280917.1"/>
    </source>
</evidence>
<gene>
    <name evidence="7" type="ORF">LARSCL_LOCUS11271</name>
</gene>
<evidence type="ECO:0000313" key="8">
    <source>
        <dbReference type="Proteomes" id="UP001497382"/>
    </source>
</evidence>
<accession>A0AAV2AAD8</accession>
<evidence type="ECO:0000256" key="2">
    <source>
        <dbReference type="ARBA" id="ARBA00022771"/>
    </source>
</evidence>
<evidence type="ECO:0000256" key="1">
    <source>
        <dbReference type="ARBA" id="ARBA00022723"/>
    </source>
</evidence>
<evidence type="ECO:0000259" key="6">
    <source>
        <dbReference type="PROSITE" id="PS50950"/>
    </source>
</evidence>
<dbReference type="PROSITE" id="PS50950">
    <property type="entry name" value="ZF_THAP"/>
    <property type="match status" value="1"/>
</dbReference>
<dbReference type="InterPro" id="IPR006612">
    <property type="entry name" value="THAP_Znf"/>
</dbReference>
<dbReference type="GO" id="GO:0003677">
    <property type="term" value="F:DNA binding"/>
    <property type="evidence" value="ECO:0007669"/>
    <property type="project" value="UniProtKB-UniRule"/>
</dbReference>
<dbReference type="SUPFAM" id="SSF57716">
    <property type="entry name" value="Glucocorticoid receptor-like (DNA-binding domain)"/>
    <property type="match status" value="1"/>
</dbReference>
<dbReference type="PANTHER" id="PTHR46927">
    <property type="entry name" value="AGAP005574-PA"/>
    <property type="match status" value="1"/>
</dbReference>
<feature type="domain" description="THAP-type" evidence="6">
    <location>
        <begin position="1"/>
        <end position="95"/>
    </location>
</feature>
<proteinExistence type="predicted"/>
<dbReference type="InterPro" id="IPR038441">
    <property type="entry name" value="THAP_Znf_sf"/>
</dbReference>
<keyword evidence="2 5" id="KW-0863">Zinc-finger</keyword>
<comment type="caution">
    <text evidence="7">The sequence shown here is derived from an EMBL/GenBank/DDBJ whole genome shotgun (WGS) entry which is preliminary data.</text>
</comment>
<reference evidence="7 8" key="1">
    <citation type="submission" date="2024-04" db="EMBL/GenBank/DDBJ databases">
        <authorList>
            <person name="Rising A."/>
            <person name="Reimegard J."/>
            <person name="Sonavane S."/>
            <person name="Akerstrom W."/>
            <person name="Nylinder S."/>
            <person name="Hedman E."/>
            <person name="Kallberg Y."/>
        </authorList>
    </citation>
    <scope>NUCLEOTIDE SEQUENCE [LARGE SCALE GENOMIC DNA]</scope>
</reference>
<dbReference type="InterPro" id="IPR052224">
    <property type="entry name" value="THAP_domain_protein"/>
</dbReference>
<keyword evidence="3" id="KW-0862">Zinc</keyword>
<keyword evidence="8" id="KW-1185">Reference proteome</keyword>
<dbReference type="Gene3D" id="6.20.210.20">
    <property type="entry name" value="THAP domain"/>
    <property type="match status" value="1"/>
</dbReference>
<dbReference type="GO" id="GO:0008270">
    <property type="term" value="F:zinc ion binding"/>
    <property type="evidence" value="ECO:0007669"/>
    <property type="project" value="UniProtKB-KW"/>
</dbReference>
<dbReference type="EMBL" id="CAXIEN010000138">
    <property type="protein sequence ID" value="CAL1280917.1"/>
    <property type="molecule type" value="Genomic_DNA"/>
</dbReference>
<dbReference type="SMART" id="SM00980">
    <property type="entry name" value="THAP"/>
    <property type="match status" value="1"/>
</dbReference>
<sequence>MPCKCSVPACRGNYDEANKVAVFSFPNDENLRAQWLRAIPRKDFNVTKNSKVCEKHFKDGEVLRLSTFYIEKTGETISAPMKRPKLKQNAVLSIFPGCPSYMSSPSTVRESPSKKRQRLEEEQINLAVSESLDSKLGYDKKIMFTNFAELQNCVKGHSFSSFWTIVEKNEYVIFESFF</sequence>
<evidence type="ECO:0000256" key="5">
    <source>
        <dbReference type="PROSITE-ProRule" id="PRU00309"/>
    </source>
</evidence>
<dbReference type="Pfam" id="PF05485">
    <property type="entry name" value="THAP"/>
    <property type="match status" value="1"/>
</dbReference>
<dbReference type="AlphaFoldDB" id="A0AAV2AAD8"/>
<dbReference type="PANTHER" id="PTHR46927:SF3">
    <property type="entry name" value="THAP-TYPE DOMAIN-CONTAINING PROTEIN"/>
    <property type="match status" value="1"/>
</dbReference>
<organism evidence="7 8">
    <name type="scientific">Larinioides sclopetarius</name>
    <dbReference type="NCBI Taxonomy" id="280406"/>
    <lineage>
        <taxon>Eukaryota</taxon>
        <taxon>Metazoa</taxon>
        <taxon>Ecdysozoa</taxon>
        <taxon>Arthropoda</taxon>
        <taxon>Chelicerata</taxon>
        <taxon>Arachnida</taxon>
        <taxon>Araneae</taxon>
        <taxon>Araneomorphae</taxon>
        <taxon>Entelegynae</taxon>
        <taxon>Araneoidea</taxon>
        <taxon>Araneidae</taxon>
        <taxon>Larinioides</taxon>
    </lineage>
</organism>
<keyword evidence="4 5" id="KW-0238">DNA-binding</keyword>
<protein>
    <recommendedName>
        <fullName evidence="6">THAP-type domain-containing protein</fullName>
    </recommendedName>
</protein>
<dbReference type="Proteomes" id="UP001497382">
    <property type="component" value="Unassembled WGS sequence"/>
</dbReference>
<keyword evidence="1" id="KW-0479">Metal-binding</keyword>